<sequence length="372" mass="39549">MIRELDPAEAFARQQAGALLIDVREDSERAAGLPAGAVALPLARVATDIAGYAAAESELLLICAAGMRSLRAASQLRALGYTNLASVRGGCGAWRAQGLPWAGAQESPDFLERFDRHLRLPQVGLDGQRRLQRARVAIVGAGGLGSPVALYLAAAGVGHIRLIDDDRVDRSNLQRQVLHTDAAVGEYKVDSARERLLALNPHLDLDTRAQRLGAENIERLFAGVELVIDGSDNFPTRYLVSDACVKLGLPMVYGAVERFTGQVGVFAAGVRRGRSPCYRCLFPEPPLEAPNCAEAGVLGVLPGLIGLLQANEALKYLLGIGRVLDGRVLSVDALQMGFREIGVPTDPQCAVCAPGRAFPGYADYGRFCSVGG</sequence>
<evidence type="ECO:0000259" key="14">
    <source>
        <dbReference type="PROSITE" id="PS50206"/>
    </source>
</evidence>
<evidence type="ECO:0000256" key="3">
    <source>
        <dbReference type="ARBA" id="ARBA00022679"/>
    </source>
</evidence>
<dbReference type="GO" id="GO:0008146">
    <property type="term" value="F:sulfotransferase activity"/>
    <property type="evidence" value="ECO:0007669"/>
    <property type="project" value="TreeGrafter"/>
</dbReference>
<dbReference type="EMBL" id="FNAG01000002">
    <property type="protein sequence ID" value="SDD47830.1"/>
    <property type="molecule type" value="Genomic_DNA"/>
</dbReference>
<dbReference type="PANTHER" id="PTHR10953">
    <property type="entry name" value="UBIQUITIN-ACTIVATING ENZYME E1"/>
    <property type="match status" value="1"/>
</dbReference>
<dbReference type="SUPFAM" id="SSF69572">
    <property type="entry name" value="Activating enzymes of the ubiquitin-like proteins"/>
    <property type="match status" value="1"/>
</dbReference>
<dbReference type="InterPro" id="IPR036873">
    <property type="entry name" value="Rhodanese-like_dom_sf"/>
</dbReference>
<dbReference type="AlphaFoldDB" id="A0A1G6V2J0"/>
<dbReference type="Pfam" id="PF00899">
    <property type="entry name" value="ThiF"/>
    <property type="match status" value="1"/>
</dbReference>
<dbReference type="Pfam" id="PF00581">
    <property type="entry name" value="Rhodanese"/>
    <property type="match status" value="1"/>
</dbReference>
<keyword evidence="3 15" id="KW-0808">Transferase</keyword>
<evidence type="ECO:0000313" key="15">
    <source>
        <dbReference type="EMBL" id="SDD47830.1"/>
    </source>
</evidence>
<comment type="function">
    <text evidence="7">Catalyzes the adenylation by ATP of the carboxyl group of the C-terminal glycine of sulfur carrier protein MoaD.</text>
</comment>
<keyword evidence="16" id="KW-1185">Reference proteome</keyword>
<dbReference type="PANTHER" id="PTHR10953:SF102">
    <property type="entry name" value="ADENYLYLTRANSFERASE AND SULFURTRANSFERASE MOCS3"/>
    <property type="match status" value="1"/>
</dbReference>
<evidence type="ECO:0000256" key="11">
    <source>
        <dbReference type="ARBA" id="ARBA00075110"/>
    </source>
</evidence>
<evidence type="ECO:0000313" key="16">
    <source>
        <dbReference type="Proteomes" id="UP000199603"/>
    </source>
</evidence>
<comment type="pathway">
    <text evidence="1">Cofactor biosynthesis; molybdopterin biosynthesis.</text>
</comment>
<evidence type="ECO:0000256" key="8">
    <source>
        <dbReference type="ARBA" id="ARBA00063809"/>
    </source>
</evidence>
<dbReference type="STRING" id="265719.SAMN04488509_102615"/>
<dbReference type="Gene3D" id="3.40.250.10">
    <property type="entry name" value="Rhodanese-like domain"/>
    <property type="match status" value="1"/>
</dbReference>
<evidence type="ECO:0000256" key="2">
    <source>
        <dbReference type="ARBA" id="ARBA00009919"/>
    </source>
</evidence>
<dbReference type="Gene3D" id="3.40.50.720">
    <property type="entry name" value="NAD(P)-binding Rossmann-like Domain"/>
    <property type="match status" value="1"/>
</dbReference>
<dbReference type="InterPro" id="IPR045886">
    <property type="entry name" value="ThiF/MoeB/HesA"/>
</dbReference>
<feature type="domain" description="Rhodanese" evidence="14">
    <location>
        <begin position="14"/>
        <end position="103"/>
    </location>
</feature>
<dbReference type="CDD" id="cd00757">
    <property type="entry name" value="ThiF_MoeB_HesA_family"/>
    <property type="match status" value="1"/>
</dbReference>
<dbReference type="OrthoDB" id="9804286at2"/>
<keyword evidence="15" id="KW-0548">Nucleotidyltransferase</keyword>
<dbReference type="FunFam" id="3.40.50.720:FF:000033">
    <property type="entry name" value="Adenylyltransferase and sulfurtransferase MOCS3"/>
    <property type="match status" value="1"/>
</dbReference>
<dbReference type="RefSeq" id="WP_091240821.1">
    <property type="nucleotide sequence ID" value="NZ_FNAG01000002.1"/>
</dbReference>
<evidence type="ECO:0000256" key="7">
    <source>
        <dbReference type="ARBA" id="ARBA00055169"/>
    </source>
</evidence>
<dbReference type="GO" id="GO:0005524">
    <property type="term" value="F:ATP binding"/>
    <property type="evidence" value="ECO:0007669"/>
    <property type="project" value="UniProtKB-KW"/>
</dbReference>
<evidence type="ECO:0000256" key="9">
    <source>
        <dbReference type="ARBA" id="ARBA00066884"/>
    </source>
</evidence>
<dbReference type="SMART" id="SM00450">
    <property type="entry name" value="RHOD"/>
    <property type="match status" value="1"/>
</dbReference>
<keyword evidence="4" id="KW-0547">Nucleotide-binding</keyword>
<evidence type="ECO:0000256" key="1">
    <source>
        <dbReference type="ARBA" id="ARBA00005046"/>
    </source>
</evidence>
<dbReference type="NCBIfam" id="NF006444">
    <property type="entry name" value="PRK08762.1"/>
    <property type="match status" value="1"/>
</dbReference>
<keyword evidence="5" id="KW-0067">ATP-binding</keyword>
<protein>
    <recommendedName>
        <fullName evidence="10">Molybdopterin-synthase adenylyltransferase</fullName>
        <ecNumber evidence="9">2.7.7.80</ecNumber>
    </recommendedName>
    <alternativeName>
        <fullName evidence="13">MoaD protein adenylase</fullName>
    </alternativeName>
    <alternativeName>
        <fullName evidence="11">Molybdopterin-converting factor subunit 1 adenylase</fullName>
    </alternativeName>
    <alternativeName>
        <fullName evidence="12">Sulfur carrier protein MoaD adenylyltransferase</fullName>
    </alternativeName>
</protein>
<gene>
    <name evidence="15" type="ORF">SAMN04488509_102615</name>
</gene>
<evidence type="ECO:0000256" key="4">
    <source>
        <dbReference type="ARBA" id="ARBA00022741"/>
    </source>
</evidence>
<organism evidence="15 16">
    <name type="scientific">Aquimonas voraii</name>
    <dbReference type="NCBI Taxonomy" id="265719"/>
    <lineage>
        <taxon>Bacteria</taxon>
        <taxon>Pseudomonadati</taxon>
        <taxon>Pseudomonadota</taxon>
        <taxon>Gammaproteobacteria</taxon>
        <taxon>Lysobacterales</taxon>
        <taxon>Lysobacteraceae</taxon>
        <taxon>Aquimonas</taxon>
    </lineage>
</organism>
<dbReference type="InterPro" id="IPR035985">
    <property type="entry name" value="Ubiquitin-activating_enz"/>
</dbReference>
<comment type="subunit">
    <text evidence="8">Homodimer. Forms a stable heterotetrameric complex of 2 MoeB and 2 MoaD during adenylation of MoaD.</text>
</comment>
<evidence type="ECO:0000256" key="5">
    <source>
        <dbReference type="ARBA" id="ARBA00022840"/>
    </source>
</evidence>
<accession>A0A1G6V2J0</accession>
<evidence type="ECO:0000256" key="12">
    <source>
        <dbReference type="ARBA" id="ARBA00075328"/>
    </source>
</evidence>
<comment type="catalytic activity">
    <reaction evidence="6">
        <text>[molybdopterin-synthase sulfur-carrier protein]-C-terminal Gly-Gly + ATP + H(+) = [molybdopterin-synthase sulfur-carrier protein]-C-terminal Gly-Gly-AMP + diphosphate</text>
        <dbReference type="Rhea" id="RHEA:43616"/>
        <dbReference type="Rhea" id="RHEA-COMP:12159"/>
        <dbReference type="Rhea" id="RHEA-COMP:12202"/>
        <dbReference type="ChEBI" id="CHEBI:15378"/>
        <dbReference type="ChEBI" id="CHEBI:30616"/>
        <dbReference type="ChEBI" id="CHEBI:33019"/>
        <dbReference type="ChEBI" id="CHEBI:90618"/>
        <dbReference type="ChEBI" id="CHEBI:90778"/>
        <dbReference type="EC" id="2.7.7.80"/>
    </reaction>
</comment>
<dbReference type="SUPFAM" id="SSF52821">
    <property type="entry name" value="Rhodanese/Cell cycle control phosphatase"/>
    <property type="match status" value="1"/>
</dbReference>
<dbReference type="GO" id="GO:0004792">
    <property type="term" value="F:thiosulfate-cyanide sulfurtransferase activity"/>
    <property type="evidence" value="ECO:0007669"/>
    <property type="project" value="TreeGrafter"/>
</dbReference>
<comment type="similarity">
    <text evidence="2">Belongs to the HesA/MoeB/ThiF family.</text>
</comment>
<evidence type="ECO:0000256" key="13">
    <source>
        <dbReference type="ARBA" id="ARBA00078531"/>
    </source>
</evidence>
<dbReference type="InterPro" id="IPR000594">
    <property type="entry name" value="ThiF_NAD_FAD-bd"/>
</dbReference>
<evidence type="ECO:0000256" key="6">
    <source>
        <dbReference type="ARBA" id="ARBA00052218"/>
    </source>
</evidence>
<dbReference type="GO" id="GO:0005829">
    <property type="term" value="C:cytosol"/>
    <property type="evidence" value="ECO:0007669"/>
    <property type="project" value="TreeGrafter"/>
</dbReference>
<dbReference type="GO" id="GO:0061605">
    <property type="term" value="F:molybdopterin-synthase adenylyltransferase activity"/>
    <property type="evidence" value="ECO:0007669"/>
    <property type="project" value="UniProtKB-EC"/>
</dbReference>
<name>A0A1G6V2J0_9GAMM</name>
<dbReference type="NCBIfam" id="NF004281">
    <property type="entry name" value="PRK05690.1"/>
    <property type="match status" value="1"/>
</dbReference>
<dbReference type="CDD" id="cd00158">
    <property type="entry name" value="RHOD"/>
    <property type="match status" value="1"/>
</dbReference>
<dbReference type="EC" id="2.7.7.80" evidence="9"/>
<proteinExistence type="inferred from homology"/>
<dbReference type="PROSITE" id="PS50206">
    <property type="entry name" value="RHODANESE_3"/>
    <property type="match status" value="1"/>
</dbReference>
<dbReference type="GO" id="GO:0008641">
    <property type="term" value="F:ubiquitin-like modifier activating enzyme activity"/>
    <property type="evidence" value="ECO:0007669"/>
    <property type="project" value="InterPro"/>
</dbReference>
<dbReference type="InterPro" id="IPR001763">
    <property type="entry name" value="Rhodanese-like_dom"/>
</dbReference>
<dbReference type="Proteomes" id="UP000199603">
    <property type="component" value="Unassembled WGS sequence"/>
</dbReference>
<reference evidence="15 16" key="1">
    <citation type="submission" date="2016-10" db="EMBL/GenBank/DDBJ databases">
        <authorList>
            <person name="de Groot N.N."/>
        </authorList>
    </citation>
    <scope>NUCLEOTIDE SEQUENCE [LARGE SCALE GENOMIC DNA]</scope>
    <source>
        <strain evidence="15 16">DSM 16957</strain>
    </source>
</reference>
<evidence type="ECO:0000256" key="10">
    <source>
        <dbReference type="ARBA" id="ARBA00073635"/>
    </source>
</evidence>